<dbReference type="RefSeq" id="XP_028885305.1">
    <property type="nucleotide sequence ID" value="XM_029023281.1"/>
</dbReference>
<dbReference type="VEuPathDB" id="TriTrypDB:TM35_000062440"/>
<evidence type="ECO:0000256" key="1">
    <source>
        <dbReference type="SAM" id="MobiDB-lite"/>
    </source>
</evidence>
<keyword evidence="3" id="KW-1185">Reference proteome</keyword>
<name>A0A1X0P3U2_9TRYP</name>
<organism evidence="2 3">
    <name type="scientific">Trypanosoma theileri</name>
    <dbReference type="NCBI Taxonomy" id="67003"/>
    <lineage>
        <taxon>Eukaryota</taxon>
        <taxon>Discoba</taxon>
        <taxon>Euglenozoa</taxon>
        <taxon>Kinetoplastea</taxon>
        <taxon>Metakinetoplastina</taxon>
        <taxon>Trypanosomatida</taxon>
        <taxon>Trypanosomatidae</taxon>
        <taxon>Trypanosoma</taxon>
    </lineage>
</organism>
<feature type="region of interest" description="Disordered" evidence="1">
    <location>
        <begin position="421"/>
        <end position="445"/>
    </location>
</feature>
<dbReference type="OrthoDB" id="264387at2759"/>
<dbReference type="EMBL" id="NBCO01000006">
    <property type="protein sequence ID" value="ORC91239.1"/>
    <property type="molecule type" value="Genomic_DNA"/>
</dbReference>
<feature type="compositionally biased region" description="Low complexity" evidence="1">
    <location>
        <begin position="429"/>
        <end position="439"/>
    </location>
</feature>
<evidence type="ECO:0000313" key="2">
    <source>
        <dbReference type="EMBL" id="ORC91239.1"/>
    </source>
</evidence>
<sequence>MIGGNQILQVARSVANGDGEWGDVPRCVREAIVLALAGPDSHTAQQIDTTAAAEELLQQQHHHHQQQKRYCSPWPPPREENRLAPSLTEEVIQRSVSSFEDAAWLRDQAVRSFAQFHNTVEGLREGMRHHLRALWRTAVQLDPALMYSVQRQYNLRPGDEIPESVHVSAETQQQLLHLQSMIEEVNNSVETLRAASVRFAANLLSDDEKRAMGLNPANLRPEDLDSHNSSRGTSLTTLLQRHVNNAHENRAGGSGGVPRMLFDEFRGNSTEGSYRQPQERYVDDHHPQPHHNRSQEEYHDHNRSREEYRHHDRSQEEYHHHNPQREYHDHNQSREEYHHHDRSQEEYHQQHDRTQEYHHNEPPRESNHHQQQQERDRQYQDDTFTPKRKSSGPQQSLSELRRRYMQHIALLNEAALHHISDRTTSQGRPSSSLPSSFLSNRDSLM</sequence>
<comment type="caution">
    <text evidence="2">The sequence shown here is derived from an EMBL/GenBank/DDBJ whole genome shotgun (WGS) entry which is preliminary data.</text>
</comment>
<feature type="region of interest" description="Disordered" evidence="1">
    <location>
        <begin position="213"/>
        <end position="232"/>
    </location>
</feature>
<feature type="compositionally biased region" description="Polar residues" evidence="1">
    <location>
        <begin position="267"/>
        <end position="276"/>
    </location>
</feature>
<feature type="region of interest" description="Disordered" evidence="1">
    <location>
        <begin position="247"/>
        <end position="397"/>
    </location>
</feature>
<evidence type="ECO:0000313" key="3">
    <source>
        <dbReference type="Proteomes" id="UP000192257"/>
    </source>
</evidence>
<feature type="region of interest" description="Disordered" evidence="1">
    <location>
        <begin position="57"/>
        <end position="81"/>
    </location>
</feature>
<protein>
    <submittedName>
        <fullName evidence="2">Uncharacterized protein</fullName>
    </submittedName>
</protein>
<accession>A0A1X0P3U2</accession>
<feature type="compositionally biased region" description="Basic and acidic residues" evidence="1">
    <location>
        <begin position="277"/>
        <end position="380"/>
    </location>
</feature>
<dbReference type="Proteomes" id="UP000192257">
    <property type="component" value="Unassembled WGS sequence"/>
</dbReference>
<dbReference type="AlphaFoldDB" id="A0A1X0P3U2"/>
<reference evidence="2 3" key="1">
    <citation type="submission" date="2017-03" db="EMBL/GenBank/DDBJ databases">
        <title>An alternative strategy for trypanosome survival in the mammalian bloodstream revealed through genome and transcriptome analysis of the ubiquitous bovine parasite Trypanosoma (Megatrypanum) theileri.</title>
        <authorList>
            <person name="Kelly S."/>
            <person name="Ivens A."/>
            <person name="Mott A."/>
            <person name="O'Neill E."/>
            <person name="Emms D."/>
            <person name="Macleod O."/>
            <person name="Voorheis P."/>
            <person name="Matthews J."/>
            <person name="Matthews K."/>
            <person name="Carrington M."/>
        </authorList>
    </citation>
    <scope>NUCLEOTIDE SEQUENCE [LARGE SCALE GENOMIC DNA]</scope>
    <source>
        <strain evidence="2">Edinburgh</strain>
    </source>
</reference>
<proteinExistence type="predicted"/>
<dbReference type="GeneID" id="39983061"/>
<gene>
    <name evidence="2" type="ORF">TM35_000062440</name>
</gene>